<sequence>MVKFNRSMRAALLAGASTMVWLKCLGAVWAQESLPDILIGSPQQSAAPAGQADAPAGQSGADFSYSGGPLIDPAQSPEPNPVSSVTPEGIRILGGPAQASSYKPLDLMPSVIEDSADPYGLSFTRSITVRGVSDFFLSRTIDGLPIAGIVGGADLIDLSNLSRIDLYRGSLQANQGLGFASAAGQLDQIMLPPKAEYGGWISQGAGSDGFWRTAARVDSGLLPTGTAFFVSGSWTEANKWKGDGDASRKNVMFGLSQKLGDNIDVKVYGVHNDQKAYSYLPLTYAQTTMLSAYAWADYNTQFTGKPKVDNNSYLFNKTRYADNAIWTEITYKMEGDQSFVLKPYYWRNEGSQLTTSGTGVKLWPINNYTLGGVAEYRKRFSWGGDLLLGYWGEDAKPEPPPLGQQQFNVTSVGTLSYANWSVLAKSTDHEFYSPFMQYTQSYNATTVSGGVRLLVEGAPALQYYTTTGLPQVSYTDVFAYAPRPDPNAAVAARTFTDWLPNLGFRQQLSNEWSLNASYSRKTGRPDWGPQASSFTGAEAAFLKRGINMQTLMSKIRPELVDEIDFGVRYQSGDLTIIPTFFGFTTHKKEVLVYDPNVGQSYYQSNAATNGYGFEIEAIYKASDHVTLNGTFTDASETYKSNIATGTNTLMYIAGKQVPYTPTIQAKGAVTWHDYGFEITPSIRYVSTRYGLADDTQAVSPYAVVDLNASYDLGARLGLKAMRLNAGILNLTDRRYIGAISVNEDNLNSTSYYVAPPRTIFAGITANF</sequence>
<keyword evidence="6" id="KW-0732">Signal</keyword>
<evidence type="ECO:0000256" key="9">
    <source>
        <dbReference type="ARBA" id="ARBA00023077"/>
    </source>
</evidence>
<evidence type="ECO:0000256" key="1">
    <source>
        <dbReference type="ARBA" id="ARBA00004571"/>
    </source>
</evidence>
<organism evidence="16 17">
    <name type="scientific">Methylocystis heyeri</name>
    <dbReference type="NCBI Taxonomy" id="391905"/>
    <lineage>
        <taxon>Bacteria</taxon>
        <taxon>Pseudomonadati</taxon>
        <taxon>Pseudomonadota</taxon>
        <taxon>Alphaproteobacteria</taxon>
        <taxon>Hyphomicrobiales</taxon>
        <taxon>Methylocystaceae</taxon>
        <taxon>Methylocystis</taxon>
    </lineage>
</organism>
<accession>A0A6B8KCS0</accession>
<dbReference type="PROSITE" id="PS01156">
    <property type="entry name" value="TONB_DEPENDENT_REC_2"/>
    <property type="match status" value="1"/>
</dbReference>
<dbReference type="EMBL" id="CP046052">
    <property type="protein sequence ID" value="QGM46214.1"/>
    <property type="molecule type" value="Genomic_DNA"/>
</dbReference>
<evidence type="ECO:0000256" key="7">
    <source>
        <dbReference type="ARBA" id="ARBA00023004"/>
    </source>
</evidence>
<dbReference type="SUPFAM" id="SSF56935">
    <property type="entry name" value="Porins"/>
    <property type="match status" value="1"/>
</dbReference>
<dbReference type="Pfam" id="PF00593">
    <property type="entry name" value="TonB_dep_Rec_b-barrel"/>
    <property type="match status" value="1"/>
</dbReference>
<comment type="similarity">
    <text evidence="12">Belongs to the TonB-dependent receptor family.</text>
</comment>
<evidence type="ECO:0000256" key="3">
    <source>
        <dbReference type="ARBA" id="ARBA00022452"/>
    </source>
</evidence>
<dbReference type="InterPro" id="IPR000531">
    <property type="entry name" value="Beta-barrel_TonB"/>
</dbReference>
<dbReference type="InterPro" id="IPR039426">
    <property type="entry name" value="TonB-dep_rcpt-like"/>
</dbReference>
<dbReference type="InterPro" id="IPR010917">
    <property type="entry name" value="TonB_rcpt_CS"/>
</dbReference>
<dbReference type="Gene3D" id="2.40.170.20">
    <property type="entry name" value="TonB-dependent receptor, beta-barrel domain"/>
    <property type="match status" value="1"/>
</dbReference>
<keyword evidence="16" id="KW-0675">Receptor</keyword>
<dbReference type="AlphaFoldDB" id="A0A6B8KCS0"/>
<dbReference type="Proteomes" id="UP000309061">
    <property type="component" value="Chromosome"/>
</dbReference>
<feature type="region of interest" description="Disordered" evidence="14">
    <location>
        <begin position="67"/>
        <end position="89"/>
    </location>
</feature>
<keyword evidence="9" id="KW-0798">TonB box</keyword>
<keyword evidence="8" id="KW-0406">Ion transport</keyword>
<dbReference type="InterPro" id="IPR036942">
    <property type="entry name" value="Beta-barrel_TonB_sf"/>
</dbReference>
<dbReference type="PANTHER" id="PTHR32552">
    <property type="entry name" value="FERRICHROME IRON RECEPTOR-RELATED"/>
    <property type="match status" value="1"/>
</dbReference>
<evidence type="ECO:0000256" key="4">
    <source>
        <dbReference type="ARBA" id="ARBA00022496"/>
    </source>
</evidence>
<dbReference type="GO" id="GO:0009279">
    <property type="term" value="C:cell outer membrane"/>
    <property type="evidence" value="ECO:0007669"/>
    <property type="project" value="UniProtKB-SubCell"/>
</dbReference>
<dbReference type="GO" id="GO:0015344">
    <property type="term" value="F:siderophore uptake transmembrane transporter activity"/>
    <property type="evidence" value="ECO:0007669"/>
    <property type="project" value="TreeGrafter"/>
</dbReference>
<protein>
    <submittedName>
        <fullName evidence="16">TonB-dependent receptor plug domain-containing protein</fullName>
    </submittedName>
</protein>
<evidence type="ECO:0000256" key="5">
    <source>
        <dbReference type="ARBA" id="ARBA00022692"/>
    </source>
</evidence>
<keyword evidence="10 12" id="KW-0472">Membrane</keyword>
<keyword evidence="5 12" id="KW-0812">Transmembrane</keyword>
<name>A0A6B8KCS0_9HYPH</name>
<feature type="short sequence motif" description="TonB C-terminal box" evidence="13">
    <location>
        <begin position="750"/>
        <end position="767"/>
    </location>
</feature>
<evidence type="ECO:0000256" key="12">
    <source>
        <dbReference type="PROSITE-ProRule" id="PRU01360"/>
    </source>
</evidence>
<evidence type="ECO:0000313" key="16">
    <source>
        <dbReference type="EMBL" id="QGM46214.1"/>
    </source>
</evidence>
<evidence type="ECO:0000256" key="14">
    <source>
        <dbReference type="SAM" id="MobiDB-lite"/>
    </source>
</evidence>
<dbReference type="OrthoDB" id="593427at2"/>
<keyword evidence="3 12" id="KW-1134">Transmembrane beta strand</keyword>
<dbReference type="KEGG" id="mhey:H2LOC_011190"/>
<proteinExistence type="inferred from homology"/>
<evidence type="ECO:0000256" key="6">
    <source>
        <dbReference type="ARBA" id="ARBA00022729"/>
    </source>
</evidence>
<reference evidence="16 17" key="1">
    <citation type="submission" date="2019-11" db="EMBL/GenBank/DDBJ databases">
        <title>The genome sequence of Methylocystis heyeri.</title>
        <authorList>
            <person name="Oshkin I.Y."/>
            <person name="Miroshnikov K."/>
            <person name="Dedysh S.N."/>
        </authorList>
    </citation>
    <scope>NUCLEOTIDE SEQUENCE [LARGE SCALE GENOMIC DNA]</scope>
    <source>
        <strain evidence="16 17">H2</strain>
    </source>
</reference>
<dbReference type="PANTHER" id="PTHR32552:SF89">
    <property type="entry name" value="CATECHOLATE SIDEROPHORE RECEPTOR FIU"/>
    <property type="match status" value="1"/>
</dbReference>
<keyword evidence="4" id="KW-0410">Iron transport</keyword>
<comment type="subcellular location">
    <subcellularLocation>
        <location evidence="1 12">Cell outer membrane</location>
        <topology evidence="1 12">Multi-pass membrane protein</topology>
    </subcellularLocation>
</comment>
<evidence type="ECO:0000313" key="17">
    <source>
        <dbReference type="Proteomes" id="UP000309061"/>
    </source>
</evidence>
<dbReference type="RefSeq" id="WP_136496468.1">
    <property type="nucleotide sequence ID" value="NZ_CP046052.1"/>
</dbReference>
<evidence type="ECO:0000256" key="11">
    <source>
        <dbReference type="ARBA" id="ARBA00023237"/>
    </source>
</evidence>
<evidence type="ECO:0000256" key="8">
    <source>
        <dbReference type="ARBA" id="ARBA00023065"/>
    </source>
</evidence>
<evidence type="ECO:0000256" key="2">
    <source>
        <dbReference type="ARBA" id="ARBA00022448"/>
    </source>
</evidence>
<keyword evidence="17" id="KW-1185">Reference proteome</keyword>
<keyword evidence="7" id="KW-0408">Iron</keyword>
<evidence type="ECO:0000256" key="13">
    <source>
        <dbReference type="PROSITE-ProRule" id="PRU10144"/>
    </source>
</evidence>
<dbReference type="PROSITE" id="PS52016">
    <property type="entry name" value="TONB_DEPENDENT_REC_3"/>
    <property type="match status" value="1"/>
</dbReference>
<keyword evidence="2 12" id="KW-0813">Transport</keyword>
<evidence type="ECO:0000259" key="15">
    <source>
        <dbReference type="Pfam" id="PF00593"/>
    </source>
</evidence>
<feature type="domain" description="TonB-dependent receptor-like beta-barrel" evidence="15">
    <location>
        <begin position="279"/>
        <end position="730"/>
    </location>
</feature>
<evidence type="ECO:0000256" key="10">
    <source>
        <dbReference type="ARBA" id="ARBA00023136"/>
    </source>
</evidence>
<keyword evidence="11 12" id="KW-0998">Cell outer membrane</keyword>
<gene>
    <name evidence="16" type="ORF">H2LOC_011190</name>
</gene>